<organism evidence="1 2">
    <name type="scientific">Phytophthora fragariaefolia</name>
    <dbReference type="NCBI Taxonomy" id="1490495"/>
    <lineage>
        <taxon>Eukaryota</taxon>
        <taxon>Sar</taxon>
        <taxon>Stramenopiles</taxon>
        <taxon>Oomycota</taxon>
        <taxon>Peronosporomycetes</taxon>
        <taxon>Peronosporales</taxon>
        <taxon>Peronosporaceae</taxon>
        <taxon>Phytophthora</taxon>
    </lineage>
</organism>
<evidence type="ECO:0000313" key="1">
    <source>
        <dbReference type="EMBL" id="GMF49402.1"/>
    </source>
</evidence>
<gene>
    <name evidence="1" type="ORF">Pfra01_001952100</name>
</gene>
<name>A0A9W7CZV7_9STRA</name>
<dbReference type="AlphaFoldDB" id="A0A9W7CZV7"/>
<reference evidence="1" key="1">
    <citation type="submission" date="2023-04" db="EMBL/GenBank/DDBJ databases">
        <title>Phytophthora fragariaefolia NBRC 109709.</title>
        <authorList>
            <person name="Ichikawa N."/>
            <person name="Sato H."/>
            <person name="Tonouchi N."/>
        </authorList>
    </citation>
    <scope>NUCLEOTIDE SEQUENCE</scope>
    <source>
        <strain evidence="1">NBRC 109709</strain>
    </source>
</reference>
<sequence>MNANTNANIDDFESESAPEFDFDYEYEPTPLAMAYTAAQVLYDIDCKFTQYIDLHSEPDEGYFIRSRSVSPSTEGVVMSNLRTRTPFLCAKA</sequence>
<keyword evidence="2" id="KW-1185">Reference proteome</keyword>
<accession>A0A9W7CZV7</accession>
<comment type="caution">
    <text evidence="1">The sequence shown here is derived from an EMBL/GenBank/DDBJ whole genome shotgun (WGS) entry which is preliminary data.</text>
</comment>
<dbReference type="Proteomes" id="UP001165121">
    <property type="component" value="Unassembled WGS sequence"/>
</dbReference>
<proteinExistence type="predicted"/>
<evidence type="ECO:0000313" key="2">
    <source>
        <dbReference type="Proteomes" id="UP001165121"/>
    </source>
</evidence>
<protein>
    <submittedName>
        <fullName evidence="1">Unnamed protein product</fullName>
    </submittedName>
</protein>
<dbReference type="EMBL" id="BSXT01002524">
    <property type="protein sequence ID" value="GMF49402.1"/>
    <property type="molecule type" value="Genomic_DNA"/>
</dbReference>